<dbReference type="PANTHER" id="PTHR31672:SF13">
    <property type="entry name" value="F-BOX PROTEIN CPR30-LIKE"/>
    <property type="match status" value="1"/>
</dbReference>
<feature type="domain" description="F-box" evidence="2">
    <location>
        <begin position="455"/>
        <end position="505"/>
    </location>
</feature>
<evidence type="ECO:0000313" key="3">
    <source>
        <dbReference type="EMBL" id="KAK9906106.1"/>
    </source>
</evidence>
<name>A0AAW1VMX8_RUBAR</name>
<dbReference type="Pfam" id="PF00646">
    <property type="entry name" value="F-box"/>
    <property type="match status" value="2"/>
</dbReference>
<protein>
    <recommendedName>
        <fullName evidence="2">F-box domain-containing protein</fullName>
    </recommendedName>
</protein>
<sequence>MKITELLRHRDPPDRPQKQYAEQEQATVHQKPYLLQLPYRTMVDIHRRIPIKTLIKCRRVCKSWRSLFSHPGFTKDLFSQTPTCHLVIASGRYFLLDFNDASSPNGVAALKTTFHRSSEDIVGSCNGFLCLYKKQLNRHGFYVSNPITGESLLLPKPIKKDDPPPNSCGPSADAITHRTLAFLEATRPKSVEEIVYQSCCAFGFGFSPVSDVYRVVVFTHSRLIEASSPREFVLRSGPRKVMVLTVGSGSWRHIGDSVMCDFDHQSGIYLNGYLHWVGLPTNGSRFIYAFDVERECFQQIPLPPWTLDKNITKCNLGVLNGCLCITVRVSSYINVWVMKDYGIKESWTKELDSCVELHLGFGSSTQSLNFSKERQVLLLQDRLQAHIPGRRGFVGVEVDGLPCSIDAAYLYVPSFVSLKDVIGGHNLKEKRAPKKAQTRHNDKEEAEQELDIDQKPYLLQLPNRAIVNIHCKIPVKTLIQCRRVCKSWHSLFSDPRFTKDLFSRTPTCHLVIASGTYFLLDFNNASCPSGVQALKTSGRSRADIVGSCNGFLCLYKKQLNHHGFYISNPITGESLPLPKPTKHDDPPPISCGPSADANTHDILAFLESIRPRSVEEIVYQSCCAFGFGFSLSDVYKVVLFTHSRLIEAPTPREFVLRSGPRQVMVLTVGSGSWRHIGDSVMCDFDHQSGIYRNGYLHWVGLPTNGSRFIYAFDVESECFQQIPLPPWTLDNNLTKCNLGVLNGCLSITVPSSFNISVWVMKDYGVKESWTKELDIRVDCGLGFGSSAQVLNFSKERQVLLLQNRLQAYIPGRTAFVGVEVDGIPSLIDTAYAFIPSFVSVKDILRGQNSKGKGYVQADAADHGNADGGHGIVQSVAALVKQKQQERRAPKKAKTTHEAQPMQTSTSQPLHALLSNVSLSSQPTQPSVSLPSTANQFIHPITGINMKTVPCKRKRAPAKK</sequence>
<organism evidence="3 4">
    <name type="scientific">Rubus argutus</name>
    <name type="common">Southern blackberry</name>
    <dbReference type="NCBI Taxonomy" id="59490"/>
    <lineage>
        <taxon>Eukaryota</taxon>
        <taxon>Viridiplantae</taxon>
        <taxon>Streptophyta</taxon>
        <taxon>Embryophyta</taxon>
        <taxon>Tracheophyta</taxon>
        <taxon>Spermatophyta</taxon>
        <taxon>Magnoliopsida</taxon>
        <taxon>eudicotyledons</taxon>
        <taxon>Gunneridae</taxon>
        <taxon>Pentapetalae</taxon>
        <taxon>rosids</taxon>
        <taxon>fabids</taxon>
        <taxon>Rosales</taxon>
        <taxon>Rosaceae</taxon>
        <taxon>Rosoideae</taxon>
        <taxon>Rosoideae incertae sedis</taxon>
        <taxon>Rubus</taxon>
    </lineage>
</organism>
<dbReference type="Pfam" id="PF08268">
    <property type="entry name" value="FBA_3"/>
    <property type="match status" value="2"/>
</dbReference>
<dbReference type="EMBL" id="JBEDUW010000100">
    <property type="protein sequence ID" value="KAK9906106.1"/>
    <property type="molecule type" value="Genomic_DNA"/>
</dbReference>
<dbReference type="InterPro" id="IPR036047">
    <property type="entry name" value="F-box-like_dom_sf"/>
</dbReference>
<keyword evidence="4" id="KW-1185">Reference proteome</keyword>
<dbReference type="PANTHER" id="PTHR31672">
    <property type="entry name" value="BNACNNG10540D PROTEIN"/>
    <property type="match status" value="1"/>
</dbReference>
<evidence type="ECO:0000313" key="4">
    <source>
        <dbReference type="Proteomes" id="UP001457282"/>
    </source>
</evidence>
<reference evidence="3 4" key="1">
    <citation type="journal article" date="2023" name="G3 (Bethesda)">
        <title>A chromosome-length genome assembly and annotation of blackberry (Rubus argutus, cv. 'Hillquist').</title>
        <authorList>
            <person name="Bruna T."/>
            <person name="Aryal R."/>
            <person name="Dudchenko O."/>
            <person name="Sargent D.J."/>
            <person name="Mead D."/>
            <person name="Buti M."/>
            <person name="Cavallini A."/>
            <person name="Hytonen T."/>
            <person name="Andres J."/>
            <person name="Pham M."/>
            <person name="Weisz D."/>
            <person name="Mascagni F."/>
            <person name="Usai G."/>
            <person name="Natali L."/>
            <person name="Bassil N."/>
            <person name="Fernandez G.E."/>
            <person name="Lomsadze A."/>
            <person name="Armour M."/>
            <person name="Olukolu B."/>
            <person name="Poorten T."/>
            <person name="Britton C."/>
            <person name="Davik J."/>
            <person name="Ashrafi H."/>
            <person name="Aiden E.L."/>
            <person name="Borodovsky M."/>
            <person name="Worthington M."/>
        </authorList>
    </citation>
    <scope>NUCLEOTIDE SEQUENCE [LARGE SCALE GENOMIC DNA]</scope>
    <source>
        <strain evidence="3">PI 553951</strain>
    </source>
</reference>
<dbReference type="InterPro" id="IPR017451">
    <property type="entry name" value="F-box-assoc_interact_dom"/>
</dbReference>
<dbReference type="Proteomes" id="UP001457282">
    <property type="component" value="Unassembled WGS sequence"/>
</dbReference>
<dbReference type="Gene3D" id="1.20.1280.50">
    <property type="match status" value="2"/>
</dbReference>
<dbReference type="SMART" id="SM00256">
    <property type="entry name" value="FBOX"/>
    <property type="match status" value="2"/>
</dbReference>
<dbReference type="PROSITE" id="PS50181">
    <property type="entry name" value="FBOX"/>
    <property type="match status" value="2"/>
</dbReference>
<comment type="caution">
    <text evidence="3">The sequence shown here is derived from an EMBL/GenBank/DDBJ whole genome shotgun (WGS) entry which is preliminary data.</text>
</comment>
<feature type="region of interest" description="Disordered" evidence="1">
    <location>
        <begin position="429"/>
        <end position="448"/>
    </location>
</feature>
<gene>
    <name evidence="3" type="ORF">M0R45_000008</name>
</gene>
<evidence type="ECO:0000259" key="2">
    <source>
        <dbReference type="PROSITE" id="PS50181"/>
    </source>
</evidence>
<feature type="region of interest" description="Disordered" evidence="1">
    <location>
        <begin position="1"/>
        <end position="23"/>
    </location>
</feature>
<dbReference type="SUPFAM" id="SSF81383">
    <property type="entry name" value="F-box domain"/>
    <property type="match status" value="2"/>
</dbReference>
<dbReference type="InterPro" id="IPR050796">
    <property type="entry name" value="SCF_F-box_component"/>
</dbReference>
<evidence type="ECO:0000256" key="1">
    <source>
        <dbReference type="SAM" id="MobiDB-lite"/>
    </source>
</evidence>
<accession>A0AAW1VMX8</accession>
<dbReference type="InterPro" id="IPR013187">
    <property type="entry name" value="F-box-assoc_dom_typ3"/>
</dbReference>
<dbReference type="AlphaFoldDB" id="A0AAW1VMX8"/>
<feature type="compositionally biased region" description="Basic and acidic residues" evidence="1">
    <location>
        <begin position="1"/>
        <end position="17"/>
    </location>
</feature>
<dbReference type="CDD" id="cd22157">
    <property type="entry name" value="F-box_AtFBW1-like"/>
    <property type="match status" value="1"/>
</dbReference>
<feature type="domain" description="F-box" evidence="2">
    <location>
        <begin position="31"/>
        <end position="81"/>
    </location>
</feature>
<proteinExistence type="predicted"/>
<dbReference type="InterPro" id="IPR001810">
    <property type="entry name" value="F-box_dom"/>
</dbReference>
<dbReference type="NCBIfam" id="TIGR01640">
    <property type="entry name" value="F_box_assoc_1"/>
    <property type="match status" value="2"/>
</dbReference>
<feature type="region of interest" description="Disordered" evidence="1">
    <location>
        <begin position="882"/>
        <end position="907"/>
    </location>
</feature>